<gene>
    <name evidence="3" type="ORF">CEXT_435021</name>
</gene>
<organism evidence="3 4">
    <name type="scientific">Caerostris extrusa</name>
    <name type="common">Bark spider</name>
    <name type="synonym">Caerostris bankana</name>
    <dbReference type="NCBI Taxonomy" id="172846"/>
    <lineage>
        <taxon>Eukaryota</taxon>
        <taxon>Metazoa</taxon>
        <taxon>Ecdysozoa</taxon>
        <taxon>Arthropoda</taxon>
        <taxon>Chelicerata</taxon>
        <taxon>Arachnida</taxon>
        <taxon>Araneae</taxon>
        <taxon>Araneomorphae</taxon>
        <taxon>Entelegynae</taxon>
        <taxon>Araneoidea</taxon>
        <taxon>Araneidae</taxon>
        <taxon>Caerostris</taxon>
    </lineage>
</organism>
<keyword evidence="2" id="KW-0472">Membrane</keyword>
<evidence type="ECO:0000256" key="2">
    <source>
        <dbReference type="SAM" id="Phobius"/>
    </source>
</evidence>
<keyword evidence="2" id="KW-1133">Transmembrane helix</keyword>
<dbReference type="Proteomes" id="UP001054945">
    <property type="component" value="Unassembled WGS sequence"/>
</dbReference>
<feature type="region of interest" description="Disordered" evidence="1">
    <location>
        <begin position="1"/>
        <end position="36"/>
    </location>
</feature>
<evidence type="ECO:0000313" key="3">
    <source>
        <dbReference type="EMBL" id="GIY23405.1"/>
    </source>
</evidence>
<evidence type="ECO:0000256" key="1">
    <source>
        <dbReference type="SAM" id="MobiDB-lite"/>
    </source>
</evidence>
<keyword evidence="2" id="KW-0812">Transmembrane</keyword>
<accession>A0AAV4RSY5</accession>
<feature type="transmembrane region" description="Helical" evidence="2">
    <location>
        <begin position="38"/>
        <end position="59"/>
    </location>
</feature>
<proteinExistence type="predicted"/>
<protein>
    <submittedName>
        <fullName evidence="3">Uncharacterized protein</fullName>
    </submittedName>
</protein>
<comment type="caution">
    <text evidence="3">The sequence shown here is derived from an EMBL/GenBank/DDBJ whole genome shotgun (WGS) entry which is preliminary data.</text>
</comment>
<evidence type="ECO:0000313" key="4">
    <source>
        <dbReference type="Proteomes" id="UP001054945"/>
    </source>
</evidence>
<reference evidence="3 4" key="1">
    <citation type="submission" date="2021-06" db="EMBL/GenBank/DDBJ databases">
        <title>Caerostris extrusa draft genome.</title>
        <authorList>
            <person name="Kono N."/>
            <person name="Arakawa K."/>
        </authorList>
    </citation>
    <scope>NUCLEOTIDE SEQUENCE [LARGE SCALE GENOMIC DNA]</scope>
</reference>
<sequence>MVITGEESSELQIRSTEDGNSAAEGGRKKEKSKSSPHFVFSPLIFAFPVSCLHIMLAGVRGNDIMQTDIRPVLMDSVNRIEKFKRQARLLDLMGWNGEERCVRVCI</sequence>
<dbReference type="AlphaFoldDB" id="A0AAV4RSY5"/>
<dbReference type="EMBL" id="BPLR01008271">
    <property type="protein sequence ID" value="GIY23405.1"/>
    <property type="molecule type" value="Genomic_DNA"/>
</dbReference>
<name>A0AAV4RSY5_CAEEX</name>
<keyword evidence="4" id="KW-1185">Reference proteome</keyword>